<dbReference type="Gene3D" id="2.60.120.1060">
    <property type="entry name" value="NPCBM/NEW2 domain"/>
    <property type="match status" value="1"/>
</dbReference>
<keyword evidence="1 2" id="KW-1015">Disulfide bond</keyword>
<dbReference type="PANTHER" id="PTHR24033">
    <property type="entry name" value="EGF-LIKE DOMAIN-CONTAINING PROTEIN"/>
    <property type="match status" value="1"/>
</dbReference>
<proteinExistence type="predicted"/>
<dbReference type="SUPFAM" id="SSF49785">
    <property type="entry name" value="Galactose-binding domain-like"/>
    <property type="match status" value="1"/>
</dbReference>
<evidence type="ECO:0000256" key="2">
    <source>
        <dbReference type="PROSITE-ProRule" id="PRU00076"/>
    </source>
</evidence>
<dbReference type="Pfam" id="PF08305">
    <property type="entry name" value="NPCBM"/>
    <property type="match status" value="1"/>
</dbReference>
<organism evidence="5 6">
    <name type="scientific">Acrasis kona</name>
    <dbReference type="NCBI Taxonomy" id="1008807"/>
    <lineage>
        <taxon>Eukaryota</taxon>
        <taxon>Discoba</taxon>
        <taxon>Heterolobosea</taxon>
        <taxon>Tetramitia</taxon>
        <taxon>Eutetramitia</taxon>
        <taxon>Acrasidae</taxon>
        <taxon>Acrasis</taxon>
    </lineage>
</organism>
<dbReference type="InterPro" id="IPR008979">
    <property type="entry name" value="Galactose-bd-like_sf"/>
</dbReference>
<evidence type="ECO:0000313" key="5">
    <source>
        <dbReference type="EMBL" id="KAL0482237.1"/>
    </source>
</evidence>
<keyword evidence="3" id="KW-1133">Transmembrane helix</keyword>
<dbReference type="AlphaFoldDB" id="A0AAW2YXL3"/>
<feature type="disulfide bond" evidence="2">
    <location>
        <begin position="814"/>
        <end position="823"/>
    </location>
</feature>
<dbReference type="PROSITE" id="PS00022">
    <property type="entry name" value="EGF_1"/>
    <property type="match status" value="6"/>
</dbReference>
<feature type="disulfide bond" evidence="2">
    <location>
        <begin position="564"/>
        <end position="573"/>
    </location>
</feature>
<keyword evidence="6" id="KW-1185">Reference proteome</keyword>
<dbReference type="SMART" id="SM00181">
    <property type="entry name" value="EGF"/>
    <property type="match status" value="7"/>
</dbReference>
<comment type="caution">
    <text evidence="2">Lacks conserved residue(s) required for the propagation of feature annotation.</text>
</comment>
<feature type="domain" description="EGF-like" evidence="4">
    <location>
        <begin position="499"/>
        <end position="535"/>
    </location>
</feature>
<accession>A0AAW2YXL3</accession>
<keyword evidence="2" id="KW-0245">EGF-like domain</keyword>
<dbReference type="InterPro" id="IPR038637">
    <property type="entry name" value="NPCBM_sf"/>
</dbReference>
<feature type="disulfide bond" evidence="2">
    <location>
        <begin position="775"/>
        <end position="784"/>
    </location>
</feature>
<comment type="caution">
    <text evidence="5">The sequence shown here is derived from an EMBL/GenBank/DDBJ whole genome shotgun (WGS) entry which is preliminary data.</text>
</comment>
<gene>
    <name evidence="5" type="ORF">AKO1_011153</name>
</gene>
<dbReference type="InterPro" id="IPR051830">
    <property type="entry name" value="NOTCH_homolog"/>
</dbReference>
<feature type="disulfide bond" evidence="2">
    <location>
        <begin position="525"/>
        <end position="534"/>
    </location>
</feature>
<dbReference type="PROSITE" id="PS50026">
    <property type="entry name" value="EGF_3"/>
    <property type="match status" value="5"/>
</dbReference>
<keyword evidence="3" id="KW-0812">Transmembrane</keyword>
<evidence type="ECO:0000256" key="3">
    <source>
        <dbReference type="SAM" id="Phobius"/>
    </source>
</evidence>
<feature type="disulfide bond" evidence="2">
    <location>
        <begin position="853"/>
        <end position="862"/>
    </location>
</feature>
<dbReference type="EMBL" id="JAOPGA020000836">
    <property type="protein sequence ID" value="KAL0482237.1"/>
    <property type="molecule type" value="Genomic_DNA"/>
</dbReference>
<dbReference type="InterPro" id="IPR013111">
    <property type="entry name" value="EGF_extracell"/>
</dbReference>
<protein>
    <submittedName>
        <fullName evidence="5">von Willebrand factor D and EGF domain-containing protein</fullName>
    </submittedName>
</protein>
<feature type="domain" description="EGF-like" evidence="4">
    <location>
        <begin position="541"/>
        <end position="574"/>
    </location>
</feature>
<keyword evidence="3" id="KW-0472">Membrane</keyword>
<evidence type="ECO:0000259" key="4">
    <source>
        <dbReference type="PROSITE" id="PS50026"/>
    </source>
</evidence>
<dbReference type="InterPro" id="IPR013222">
    <property type="entry name" value="Glyco_hyd_98_carb-bd"/>
</dbReference>
<dbReference type="Proteomes" id="UP001431209">
    <property type="component" value="Unassembled WGS sequence"/>
</dbReference>
<reference evidence="5 6" key="1">
    <citation type="submission" date="2024-03" db="EMBL/GenBank/DDBJ databases">
        <title>The Acrasis kona genome and developmental transcriptomes reveal deep origins of eukaryotic multicellular pathways.</title>
        <authorList>
            <person name="Sheikh S."/>
            <person name="Fu C.-J."/>
            <person name="Brown M.W."/>
            <person name="Baldauf S.L."/>
        </authorList>
    </citation>
    <scope>NUCLEOTIDE SEQUENCE [LARGE SCALE GENOMIC DNA]</scope>
    <source>
        <strain evidence="5 6">ATCC MYA-3509</strain>
    </source>
</reference>
<sequence length="931" mass="99460">MSPKSTVDTYVYNLNSVPVPKTYPIVTNDNNATSFKATTASIGNLNFARSILQYPGPATTSPWYWSGGTSTRITLGYKFSRFQATIGINDSVIGTCGGAIGSQQVNYTFYLDNNFYASIPISTSKGIFIDINTTTTNFLDINIISSMPNNSNACNNAIIGDPIIVPSLTCNGIAWNNPSVCSGNGVCSAQDVCTCNAGYIGSSNCQTPIICGGLLAGSPNVCSGRGLCISNNTCSCGTLYSGSNCQNYACNSQFNTIAYNIKDCLVGYNYVSNNFKNPVNQWVGQQNVDIGGSDIGCFGWGLTSTYCAYMCSINLNCIAYLTVNVSSNWPNGGCCYKTSNVTTGPYTGVTLYTGSLFRSLPYVANDGFSLSFKPTYAVVGNLPYSKSLLQYPPNLVSFPGNRFLSTTTTITLNYNYYSFQATIGLNDSSINACGGLPSEQVLFTITLDDVTAYTSPAMHSGSIFVNLNVQGVKNLNLITQAGSITNNNCNYAIIGDPIVLPICYNQTTNACSRFGRCTDFNTCTCMDGYAGPQCQYYSCYSIVANSSSVCSGRGTCSGVDTCTCNAGYSGNICQINLNSSTIYPYITDLTVAANQDYRSESVGVEFSVSQSIIVTQLGLYSACLGFSVNNYVALFNTATGTVISQLTFNSSNPGSQYINTRNYFQNLTTPVVLLAGNTFAVTAQYSDSCSGTIYNMYPGSNSYPSQVQFFGAPYIATTNFKSGNSLPSYPPYSYSYTIASATFAFTKLTCFGLNSSSPSVCSGNGTCTNTNVCTCNAGYYGQQCEAYNCGVNMFNSSSACSGNGTCVAPNVCNCNNGYFGQYCQSWNCSGLVYSNSAVCSNNGRCVSPSTCSCNNGYYGSSCQSWNCNGRLLHALVTVDIMDSAVRDIVVMEQFLIVVLLALEMVLVYLQILVHVMLDIVVKDVNLGVVME</sequence>
<feature type="domain" description="EGF-like" evidence="4">
    <location>
        <begin position="752"/>
        <end position="785"/>
    </location>
</feature>
<dbReference type="Pfam" id="PF07974">
    <property type="entry name" value="EGF_2"/>
    <property type="match status" value="2"/>
</dbReference>
<dbReference type="InterPro" id="IPR000742">
    <property type="entry name" value="EGF"/>
</dbReference>
<dbReference type="Gene3D" id="2.10.25.10">
    <property type="entry name" value="Laminin"/>
    <property type="match status" value="4"/>
</dbReference>
<evidence type="ECO:0000313" key="6">
    <source>
        <dbReference type="Proteomes" id="UP001431209"/>
    </source>
</evidence>
<feature type="transmembrane region" description="Helical" evidence="3">
    <location>
        <begin position="894"/>
        <end position="917"/>
    </location>
</feature>
<evidence type="ECO:0000256" key="1">
    <source>
        <dbReference type="ARBA" id="ARBA00023157"/>
    </source>
</evidence>
<feature type="domain" description="EGF-like" evidence="4">
    <location>
        <begin position="792"/>
        <end position="824"/>
    </location>
</feature>
<dbReference type="PROSITE" id="PS01186">
    <property type="entry name" value="EGF_2"/>
    <property type="match status" value="6"/>
</dbReference>
<dbReference type="PANTHER" id="PTHR24033:SF151">
    <property type="entry name" value="NOTCH 2"/>
    <property type="match status" value="1"/>
</dbReference>
<name>A0AAW2YXL3_9EUKA</name>
<feature type="domain" description="EGF-like" evidence="4">
    <location>
        <begin position="830"/>
        <end position="863"/>
    </location>
</feature>